<accession>A0A1H8TJF8</accession>
<evidence type="ECO:0000313" key="11">
    <source>
        <dbReference type="Proteomes" id="UP000198939"/>
    </source>
</evidence>
<evidence type="ECO:0000256" key="2">
    <source>
        <dbReference type="ARBA" id="ARBA00023125"/>
    </source>
</evidence>
<dbReference type="EMBL" id="FOCV01000029">
    <property type="protein sequence ID" value="SEO90936.1"/>
    <property type="molecule type" value="Genomic_DNA"/>
</dbReference>
<reference evidence="8" key="2">
    <citation type="submission" date="2016-10" db="EMBL/GenBank/DDBJ databases">
        <authorList>
            <person name="de Groot N.N."/>
        </authorList>
    </citation>
    <scope>NUCLEOTIDE SEQUENCE [LARGE SCALE GENOMIC DNA]</scope>
    <source>
        <strain evidence="8">CCBAU85039</strain>
    </source>
</reference>
<evidence type="ECO:0000256" key="4">
    <source>
        <dbReference type="PROSITE-ProRule" id="PRU00169"/>
    </source>
</evidence>
<dbReference type="InterPro" id="IPR000792">
    <property type="entry name" value="Tscrpt_reg_LuxR_C"/>
</dbReference>
<dbReference type="STRING" id="501024.RTCCBAU85039_5226"/>
<name>A0A1H8TJF8_9HYPH</name>
<organism evidence="8 10">
    <name type="scientific">Rhizobium tibeticum</name>
    <dbReference type="NCBI Taxonomy" id="501024"/>
    <lineage>
        <taxon>Bacteria</taxon>
        <taxon>Pseudomonadati</taxon>
        <taxon>Pseudomonadota</taxon>
        <taxon>Alphaproteobacteria</taxon>
        <taxon>Hyphomicrobiales</taxon>
        <taxon>Rhizobiaceae</taxon>
        <taxon>Rhizobium/Agrobacterium group</taxon>
        <taxon>Rhizobium</taxon>
    </lineage>
</organism>
<protein>
    <submittedName>
        <fullName evidence="8">Transcriptional regulatory protein FixJ</fullName>
    </submittedName>
    <submittedName>
        <fullName evidence="9">Two component transcriptional regulator, LuxR family</fullName>
    </submittedName>
</protein>
<keyword evidence="3" id="KW-0804">Transcription</keyword>
<feature type="coiled-coil region" evidence="5">
    <location>
        <begin position="130"/>
        <end position="163"/>
    </location>
</feature>
<dbReference type="InterPro" id="IPR036388">
    <property type="entry name" value="WH-like_DNA-bd_sf"/>
</dbReference>
<proteinExistence type="predicted"/>
<feature type="domain" description="HTH luxR-type" evidence="6">
    <location>
        <begin position="153"/>
        <end position="218"/>
    </location>
</feature>
<evidence type="ECO:0000256" key="1">
    <source>
        <dbReference type="ARBA" id="ARBA00023015"/>
    </source>
</evidence>
<feature type="modified residue" description="4-aspartylphosphate" evidence="4">
    <location>
        <position position="72"/>
    </location>
</feature>
<dbReference type="CDD" id="cd06170">
    <property type="entry name" value="LuxR_C_like"/>
    <property type="match status" value="1"/>
</dbReference>
<dbReference type="AlphaFoldDB" id="A0A1H8TJF8"/>
<evidence type="ECO:0000256" key="5">
    <source>
        <dbReference type="SAM" id="Coils"/>
    </source>
</evidence>
<dbReference type="Pfam" id="PF00072">
    <property type="entry name" value="Response_reg"/>
    <property type="match status" value="1"/>
</dbReference>
<dbReference type="EMBL" id="FNXB01000038">
    <property type="protein sequence ID" value="SEI15246.1"/>
    <property type="molecule type" value="Genomic_DNA"/>
</dbReference>
<evidence type="ECO:0000313" key="8">
    <source>
        <dbReference type="EMBL" id="SEI15246.1"/>
    </source>
</evidence>
<dbReference type="PROSITE" id="PS50043">
    <property type="entry name" value="HTH_LUXR_2"/>
    <property type="match status" value="1"/>
</dbReference>
<dbReference type="SMART" id="SM00448">
    <property type="entry name" value="REC"/>
    <property type="match status" value="1"/>
</dbReference>
<keyword evidence="5" id="KW-0175">Coiled coil</keyword>
<dbReference type="OrthoDB" id="9782655at2"/>
<dbReference type="SUPFAM" id="SSF52172">
    <property type="entry name" value="CheY-like"/>
    <property type="match status" value="1"/>
</dbReference>
<keyword evidence="1" id="KW-0805">Transcription regulation</keyword>
<reference evidence="9 11" key="3">
    <citation type="submission" date="2016-10" db="EMBL/GenBank/DDBJ databases">
        <authorList>
            <person name="Varghese N."/>
            <person name="Submissions S."/>
        </authorList>
    </citation>
    <scope>NUCLEOTIDE SEQUENCE [LARGE SCALE GENOMIC DNA]</scope>
    <source>
        <strain evidence="9 11">CGMCC 1.7071</strain>
    </source>
</reference>
<dbReference type="GO" id="GO:0000160">
    <property type="term" value="P:phosphorelay signal transduction system"/>
    <property type="evidence" value="ECO:0007669"/>
    <property type="project" value="InterPro"/>
</dbReference>
<dbReference type="GO" id="GO:0006355">
    <property type="term" value="P:regulation of DNA-templated transcription"/>
    <property type="evidence" value="ECO:0007669"/>
    <property type="project" value="InterPro"/>
</dbReference>
<keyword evidence="4" id="KW-0597">Phosphoprotein</keyword>
<dbReference type="SMART" id="SM00421">
    <property type="entry name" value="HTH_LUXR"/>
    <property type="match status" value="1"/>
</dbReference>
<gene>
    <name evidence="8" type="primary">fixJ_2</name>
    <name evidence="8" type="ORF">RTCCBAU85039_5226</name>
    <name evidence="9" type="ORF">SAMN05216228_102921</name>
</gene>
<dbReference type="Gene3D" id="3.40.50.2300">
    <property type="match status" value="1"/>
</dbReference>
<dbReference type="PANTHER" id="PTHR44688:SF16">
    <property type="entry name" value="DNA-BINDING TRANSCRIPTIONAL ACTIVATOR DEVR_DOSR"/>
    <property type="match status" value="1"/>
</dbReference>
<dbReference type="RefSeq" id="WP_072379838.1">
    <property type="nucleotide sequence ID" value="NZ_FNXB01000038.1"/>
</dbReference>
<dbReference type="PANTHER" id="PTHR44688">
    <property type="entry name" value="DNA-BINDING TRANSCRIPTIONAL ACTIVATOR DEVR_DOSR"/>
    <property type="match status" value="1"/>
</dbReference>
<dbReference type="InterPro" id="IPR011006">
    <property type="entry name" value="CheY-like_superfamily"/>
</dbReference>
<dbReference type="Gene3D" id="1.10.10.10">
    <property type="entry name" value="Winged helix-like DNA-binding domain superfamily/Winged helix DNA-binding domain"/>
    <property type="match status" value="1"/>
</dbReference>
<feature type="domain" description="Response regulatory" evidence="7">
    <location>
        <begin position="23"/>
        <end position="137"/>
    </location>
</feature>
<dbReference type="Pfam" id="PF00196">
    <property type="entry name" value="GerE"/>
    <property type="match status" value="1"/>
</dbReference>
<dbReference type="InterPro" id="IPR001789">
    <property type="entry name" value="Sig_transdc_resp-reg_receiver"/>
</dbReference>
<evidence type="ECO:0000259" key="6">
    <source>
        <dbReference type="PROSITE" id="PS50043"/>
    </source>
</evidence>
<evidence type="ECO:0000313" key="9">
    <source>
        <dbReference type="EMBL" id="SEO90936.1"/>
    </source>
</evidence>
<evidence type="ECO:0000313" key="10">
    <source>
        <dbReference type="Proteomes" id="UP000183063"/>
    </source>
</evidence>
<dbReference type="Proteomes" id="UP000183063">
    <property type="component" value="Unassembled WGS sequence"/>
</dbReference>
<dbReference type="PROSITE" id="PS50110">
    <property type="entry name" value="RESPONSE_REGULATORY"/>
    <property type="match status" value="1"/>
</dbReference>
<keyword evidence="2" id="KW-0238">DNA-binding</keyword>
<dbReference type="GO" id="GO:0003677">
    <property type="term" value="F:DNA binding"/>
    <property type="evidence" value="ECO:0007669"/>
    <property type="project" value="UniProtKB-KW"/>
</dbReference>
<evidence type="ECO:0000259" key="7">
    <source>
        <dbReference type="PROSITE" id="PS50110"/>
    </source>
</evidence>
<dbReference type="PRINTS" id="PR00038">
    <property type="entry name" value="HTHLUXR"/>
</dbReference>
<dbReference type="SUPFAM" id="SSF46894">
    <property type="entry name" value="C-terminal effector domain of the bipartite response regulators"/>
    <property type="match status" value="1"/>
</dbReference>
<dbReference type="Proteomes" id="UP000198939">
    <property type="component" value="Unassembled WGS sequence"/>
</dbReference>
<reference evidence="10" key="1">
    <citation type="submission" date="2016-10" db="EMBL/GenBank/DDBJ databases">
        <authorList>
            <person name="Wibberg D."/>
        </authorList>
    </citation>
    <scope>NUCLEOTIDE SEQUENCE [LARGE SCALE GENOMIC DNA]</scope>
</reference>
<keyword evidence="11" id="KW-1185">Reference proteome</keyword>
<sequence>MYRMISAMTNAALPDGGDIERPTVVVIDDDISVRESLELLIVSAGWRPLLFESAQSYLATPLSSAPCCLVLDVNMPGLNGLDLQTMINMGGNRMPIIFVSGFGDVPMTVKALKGGALDFLTKPIDTMALLEAIRSALARSEEMLRNDEELRRLQRSYETLTKREREVMIRVVKGLLNKQVAFDLDISEITVKAHRGQVMRKMDARTLPELVNMAAKLRLGESVETD</sequence>
<evidence type="ECO:0000256" key="3">
    <source>
        <dbReference type="ARBA" id="ARBA00023163"/>
    </source>
</evidence>
<dbReference type="InterPro" id="IPR016032">
    <property type="entry name" value="Sig_transdc_resp-reg_C-effctor"/>
</dbReference>